<keyword evidence="3" id="KW-1185">Reference proteome</keyword>
<comment type="caution">
    <text evidence="2">The sequence shown here is derived from an EMBL/GenBank/DDBJ whole genome shotgun (WGS) entry which is preliminary data.</text>
</comment>
<sequence length="20" mass="2533">MHHQEKKNTRQEERGKDRPQ</sequence>
<accession>A0A392VML8</accession>
<evidence type="ECO:0000256" key="1">
    <source>
        <dbReference type="SAM" id="MobiDB-lite"/>
    </source>
</evidence>
<dbReference type="EMBL" id="LXQA011223551">
    <property type="protein sequence ID" value="MCI89596.1"/>
    <property type="molecule type" value="Genomic_DNA"/>
</dbReference>
<name>A0A392VML8_9FABA</name>
<dbReference type="AlphaFoldDB" id="A0A392VML8"/>
<protein>
    <submittedName>
        <fullName evidence="2">Uncharacterized protein</fullName>
    </submittedName>
</protein>
<feature type="region of interest" description="Disordered" evidence="1">
    <location>
        <begin position="1"/>
        <end position="20"/>
    </location>
</feature>
<dbReference type="Proteomes" id="UP000265520">
    <property type="component" value="Unassembled WGS sequence"/>
</dbReference>
<reference evidence="2 3" key="1">
    <citation type="journal article" date="2018" name="Front. Plant Sci.">
        <title>Red Clover (Trifolium pratense) and Zigzag Clover (T. medium) - A Picture of Genomic Similarities and Differences.</title>
        <authorList>
            <person name="Dluhosova J."/>
            <person name="Istvanek J."/>
            <person name="Nedelnik J."/>
            <person name="Repkova J."/>
        </authorList>
    </citation>
    <scope>NUCLEOTIDE SEQUENCE [LARGE SCALE GENOMIC DNA]</scope>
    <source>
        <strain evidence="3">cv. 10/8</strain>
        <tissue evidence="2">Leaf</tissue>
    </source>
</reference>
<evidence type="ECO:0000313" key="2">
    <source>
        <dbReference type="EMBL" id="MCI89596.1"/>
    </source>
</evidence>
<feature type="non-terminal residue" evidence="2">
    <location>
        <position position="20"/>
    </location>
</feature>
<organism evidence="2 3">
    <name type="scientific">Trifolium medium</name>
    <dbReference type="NCBI Taxonomy" id="97028"/>
    <lineage>
        <taxon>Eukaryota</taxon>
        <taxon>Viridiplantae</taxon>
        <taxon>Streptophyta</taxon>
        <taxon>Embryophyta</taxon>
        <taxon>Tracheophyta</taxon>
        <taxon>Spermatophyta</taxon>
        <taxon>Magnoliopsida</taxon>
        <taxon>eudicotyledons</taxon>
        <taxon>Gunneridae</taxon>
        <taxon>Pentapetalae</taxon>
        <taxon>rosids</taxon>
        <taxon>fabids</taxon>
        <taxon>Fabales</taxon>
        <taxon>Fabaceae</taxon>
        <taxon>Papilionoideae</taxon>
        <taxon>50 kb inversion clade</taxon>
        <taxon>NPAAA clade</taxon>
        <taxon>Hologalegina</taxon>
        <taxon>IRL clade</taxon>
        <taxon>Trifolieae</taxon>
        <taxon>Trifolium</taxon>
    </lineage>
</organism>
<evidence type="ECO:0000313" key="3">
    <source>
        <dbReference type="Proteomes" id="UP000265520"/>
    </source>
</evidence>
<proteinExistence type="predicted"/>